<dbReference type="Pfam" id="PF00563">
    <property type="entry name" value="EAL"/>
    <property type="match status" value="1"/>
</dbReference>
<keyword evidence="2" id="KW-0732">Signal</keyword>
<dbReference type="Proteomes" id="UP000663281">
    <property type="component" value="Chromosome"/>
</dbReference>
<keyword evidence="1" id="KW-0812">Transmembrane</keyword>
<dbReference type="InterPro" id="IPR029787">
    <property type="entry name" value="Nucleotide_cyclase"/>
</dbReference>
<evidence type="ECO:0000313" key="6">
    <source>
        <dbReference type="Proteomes" id="UP000663281"/>
    </source>
</evidence>
<gene>
    <name evidence="5" type="ORF">JYB88_08470</name>
</gene>
<feature type="domain" description="GGDEF" evidence="4">
    <location>
        <begin position="247"/>
        <end position="378"/>
    </location>
</feature>
<evidence type="ECO:0000313" key="5">
    <source>
        <dbReference type="EMBL" id="QSX31633.1"/>
    </source>
</evidence>
<evidence type="ECO:0000259" key="3">
    <source>
        <dbReference type="PROSITE" id="PS50883"/>
    </source>
</evidence>
<evidence type="ECO:0000259" key="4">
    <source>
        <dbReference type="PROSITE" id="PS50887"/>
    </source>
</evidence>
<name>A0A974XQM0_9GAMM</name>
<keyword evidence="1" id="KW-0472">Membrane</keyword>
<accession>A0A974XQM0</accession>
<evidence type="ECO:0000256" key="1">
    <source>
        <dbReference type="SAM" id="Phobius"/>
    </source>
</evidence>
<dbReference type="InterPro" id="IPR001633">
    <property type="entry name" value="EAL_dom"/>
</dbReference>
<sequence>MGVSKSFQAFLILLLFSGLGASYFQGNNALQEQGQKQLSQYKQAVSQWQTWSDDGKSLHSAINTKFPLHFFQYTDAVDGSKNFTHGQLQAEAIDSQHLFRLELSDNRELTNGRLQVKLDTGAQVIAASQHYMQTAILMLALYLVTAIAFAIAMWRLKSRINYAADYLRNLMQFNFSALATSRLSGELKPLGDALEDGRTLLKRKVDALTLENEKLSKVAFQDAVTGFNTRHSFTRKLDEISKSDKTFFGMLAMVQATELANINQLLGRSAGDEYLAKIAACARKAAGKLPDAEFYRISSADFAIFLPGLVAGEADKFHEPFKALLDEYLQHIKVDSIAYTGMVPFQAGCDPIQLMALADAAVSIAQTLGPNSVQLLEKLSEEVELGDNRWRTAIDDIINRRAVRFMQQPILPCRSEVEVYRELFARFFNSEGKFMPTSTVIAMAERHGMAMELDKLVVNTVIKQLQENPNLRGNYGINISTSSVLQESFVSWLKDKLQRDRQLSARLVLELNEAGMQANIQASHKFVREMHSVGTRVSIERFGMGFTSFKFFREVRPDYIKLDGSYSEAIDQDANNKFLVRMMVDVARRLGIRVVATGVEQQVEKLALESLLIDGLQGYYIAQPQALGSEELN</sequence>
<keyword evidence="1" id="KW-1133">Transmembrane helix</keyword>
<dbReference type="SUPFAM" id="SSF55073">
    <property type="entry name" value="Nucleotide cyclase"/>
    <property type="match status" value="1"/>
</dbReference>
<proteinExistence type="predicted"/>
<dbReference type="PANTHER" id="PTHR33121">
    <property type="entry name" value="CYCLIC DI-GMP PHOSPHODIESTERASE PDEF"/>
    <property type="match status" value="1"/>
</dbReference>
<dbReference type="PROSITE" id="PS50887">
    <property type="entry name" value="GGDEF"/>
    <property type="match status" value="1"/>
</dbReference>
<dbReference type="Pfam" id="PF00990">
    <property type="entry name" value="GGDEF"/>
    <property type="match status" value="1"/>
</dbReference>
<protein>
    <submittedName>
        <fullName evidence="5">GGDEF domain-containing protein</fullName>
    </submittedName>
</protein>
<dbReference type="CDD" id="cd01948">
    <property type="entry name" value="EAL"/>
    <property type="match status" value="1"/>
</dbReference>
<dbReference type="KEGG" id="scyp:JYB88_08470"/>
<dbReference type="PANTHER" id="PTHR33121:SF79">
    <property type="entry name" value="CYCLIC DI-GMP PHOSPHODIESTERASE PDED-RELATED"/>
    <property type="match status" value="1"/>
</dbReference>
<dbReference type="InterPro" id="IPR035919">
    <property type="entry name" value="EAL_sf"/>
</dbReference>
<feature type="transmembrane region" description="Helical" evidence="1">
    <location>
        <begin position="135"/>
        <end position="154"/>
    </location>
</feature>
<dbReference type="AlphaFoldDB" id="A0A974XQM0"/>
<dbReference type="Gene3D" id="3.30.70.270">
    <property type="match status" value="1"/>
</dbReference>
<dbReference type="GO" id="GO:0071111">
    <property type="term" value="F:cyclic-guanylate-specific phosphodiesterase activity"/>
    <property type="evidence" value="ECO:0007669"/>
    <property type="project" value="InterPro"/>
</dbReference>
<dbReference type="Gene3D" id="3.20.20.450">
    <property type="entry name" value="EAL domain"/>
    <property type="match status" value="1"/>
</dbReference>
<dbReference type="SUPFAM" id="SSF141868">
    <property type="entry name" value="EAL domain-like"/>
    <property type="match status" value="1"/>
</dbReference>
<dbReference type="RefSeq" id="WP_207326121.1">
    <property type="nucleotide sequence ID" value="NZ_CP071504.1"/>
</dbReference>
<feature type="chain" id="PRO_5047236511" evidence="2">
    <location>
        <begin position="22"/>
        <end position="633"/>
    </location>
</feature>
<evidence type="ECO:0000256" key="2">
    <source>
        <dbReference type="SAM" id="SignalP"/>
    </source>
</evidence>
<feature type="domain" description="EAL" evidence="3">
    <location>
        <begin position="387"/>
        <end position="633"/>
    </location>
</feature>
<feature type="signal peptide" evidence="2">
    <location>
        <begin position="1"/>
        <end position="21"/>
    </location>
</feature>
<dbReference type="PROSITE" id="PS50883">
    <property type="entry name" value="EAL"/>
    <property type="match status" value="1"/>
</dbReference>
<dbReference type="EMBL" id="CP071504">
    <property type="protein sequence ID" value="QSX31633.1"/>
    <property type="molecule type" value="Genomic_DNA"/>
</dbReference>
<organism evidence="5 6">
    <name type="scientific">Shewanella cyperi</name>
    <dbReference type="NCBI Taxonomy" id="2814292"/>
    <lineage>
        <taxon>Bacteria</taxon>
        <taxon>Pseudomonadati</taxon>
        <taxon>Pseudomonadota</taxon>
        <taxon>Gammaproteobacteria</taxon>
        <taxon>Alteromonadales</taxon>
        <taxon>Shewanellaceae</taxon>
        <taxon>Shewanella</taxon>
    </lineage>
</organism>
<keyword evidence="6" id="KW-1185">Reference proteome</keyword>
<dbReference type="InterPro" id="IPR000160">
    <property type="entry name" value="GGDEF_dom"/>
</dbReference>
<dbReference type="InterPro" id="IPR050706">
    <property type="entry name" value="Cyclic-di-GMP_PDE-like"/>
</dbReference>
<reference evidence="5 6" key="1">
    <citation type="submission" date="2021-03" db="EMBL/GenBank/DDBJ databases">
        <title>Novel species identification of genus Shewanella.</title>
        <authorList>
            <person name="Liu G."/>
            <person name="Zhang Q."/>
        </authorList>
    </citation>
    <scope>NUCLEOTIDE SEQUENCE [LARGE SCALE GENOMIC DNA]</scope>
    <source>
        <strain evidence="5 6">FJAT-53726</strain>
    </source>
</reference>
<dbReference type="SMART" id="SM00267">
    <property type="entry name" value="GGDEF"/>
    <property type="match status" value="1"/>
</dbReference>
<dbReference type="InterPro" id="IPR043128">
    <property type="entry name" value="Rev_trsase/Diguanyl_cyclase"/>
</dbReference>
<dbReference type="SMART" id="SM00052">
    <property type="entry name" value="EAL"/>
    <property type="match status" value="1"/>
</dbReference>